<evidence type="ECO:0000256" key="2">
    <source>
        <dbReference type="ARBA" id="ARBA00023125"/>
    </source>
</evidence>
<dbReference type="CDD" id="cd01392">
    <property type="entry name" value="HTH_LacI"/>
    <property type="match status" value="1"/>
</dbReference>
<dbReference type="PROSITE" id="PS50932">
    <property type="entry name" value="HTH_LACI_2"/>
    <property type="match status" value="1"/>
</dbReference>
<dbReference type="SMART" id="SM00354">
    <property type="entry name" value="HTH_LACI"/>
    <property type="match status" value="1"/>
</dbReference>
<reference evidence="5 6" key="1">
    <citation type="submission" date="2012-02" db="EMBL/GenBank/DDBJ databases">
        <title>Complete genome sequence of Caldilinea aerophila DSM 14535 (= NBRC 102666).</title>
        <authorList>
            <person name="Oguchi A."/>
            <person name="Hosoyama A."/>
            <person name="Sekine M."/>
            <person name="Fukai R."/>
            <person name="Kato Y."/>
            <person name="Nakamura S."/>
            <person name="Hanada S."/>
            <person name="Yamazaki S."/>
            <person name="Fujita N."/>
        </authorList>
    </citation>
    <scope>NUCLEOTIDE SEQUENCE [LARGE SCALE GENOMIC DNA]</scope>
    <source>
        <strain evidence="6">DSM 14535 / JCM 11387 / NBRC 104270 / STL-6-O1</strain>
    </source>
</reference>
<dbReference type="CDD" id="cd06267">
    <property type="entry name" value="PBP1_LacI_sugar_binding-like"/>
    <property type="match status" value="1"/>
</dbReference>
<evidence type="ECO:0000313" key="6">
    <source>
        <dbReference type="Proteomes" id="UP000007880"/>
    </source>
</evidence>
<evidence type="ECO:0000256" key="3">
    <source>
        <dbReference type="ARBA" id="ARBA00023163"/>
    </source>
</evidence>
<dbReference type="PANTHER" id="PTHR30146:SF109">
    <property type="entry name" value="HTH-TYPE TRANSCRIPTIONAL REGULATOR GALS"/>
    <property type="match status" value="1"/>
</dbReference>
<evidence type="ECO:0000259" key="4">
    <source>
        <dbReference type="PROSITE" id="PS50932"/>
    </source>
</evidence>
<dbReference type="eggNOG" id="COG1609">
    <property type="taxonomic scope" value="Bacteria"/>
</dbReference>
<keyword evidence="3" id="KW-0804">Transcription</keyword>
<dbReference type="InterPro" id="IPR046335">
    <property type="entry name" value="LacI/GalR-like_sensor"/>
</dbReference>
<dbReference type="EMBL" id="AP012337">
    <property type="protein sequence ID" value="BAL99851.1"/>
    <property type="molecule type" value="Genomic_DNA"/>
</dbReference>
<keyword evidence="1" id="KW-0805">Transcription regulation</keyword>
<dbReference type="PATRIC" id="fig|926550.5.peg.2017"/>
<proteinExistence type="predicted"/>
<dbReference type="SUPFAM" id="SSF47413">
    <property type="entry name" value="lambda repressor-like DNA-binding domains"/>
    <property type="match status" value="1"/>
</dbReference>
<keyword evidence="2" id="KW-0238">DNA-binding</keyword>
<dbReference type="Gene3D" id="3.40.50.2300">
    <property type="match status" value="2"/>
</dbReference>
<organism evidence="5 6">
    <name type="scientific">Caldilinea aerophila (strain DSM 14535 / JCM 11387 / NBRC 104270 / STL-6-O1)</name>
    <dbReference type="NCBI Taxonomy" id="926550"/>
    <lineage>
        <taxon>Bacteria</taxon>
        <taxon>Bacillati</taxon>
        <taxon>Chloroflexota</taxon>
        <taxon>Caldilineae</taxon>
        <taxon>Caldilineales</taxon>
        <taxon>Caldilineaceae</taxon>
        <taxon>Caldilinea</taxon>
    </lineage>
</organism>
<dbReference type="STRING" id="926550.CLDAP_18120"/>
<evidence type="ECO:0000313" key="5">
    <source>
        <dbReference type="EMBL" id="BAL99851.1"/>
    </source>
</evidence>
<dbReference type="HOGENOM" id="CLU_037628_6_1_0"/>
<dbReference type="InterPro" id="IPR028082">
    <property type="entry name" value="Peripla_BP_I"/>
</dbReference>
<keyword evidence="6" id="KW-1185">Reference proteome</keyword>
<dbReference type="Gene3D" id="1.10.260.40">
    <property type="entry name" value="lambda repressor-like DNA-binding domains"/>
    <property type="match status" value="1"/>
</dbReference>
<evidence type="ECO:0000256" key="1">
    <source>
        <dbReference type="ARBA" id="ARBA00023015"/>
    </source>
</evidence>
<feature type="domain" description="HTH lacI-type" evidence="4">
    <location>
        <begin position="1"/>
        <end position="35"/>
    </location>
</feature>
<protein>
    <submittedName>
        <fullName evidence="5">Putative LacI family transcriptional regulator</fullName>
    </submittedName>
</protein>
<dbReference type="GO" id="GO:0003700">
    <property type="term" value="F:DNA-binding transcription factor activity"/>
    <property type="evidence" value="ECO:0007669"/>
    <property type="project" value="TreeGrafter"/>
</dbReference>
<accession>I0I3L4</accession>
<gene>
    <name evidence="5" type="ordered locus">CLDAP_18120</name>
</gene>
<dbReference type="InterPro" id="IPR010982">
    <property type="entry name" value="Lambda_DNA-bd_dom_sf"/>
</dbReference>
<dbReference type="GO" id="GO:0000976">
    <property type="term" value="F:transcription cis-regulatory region binding"/>
    <property type="evidence" value="ECO:0007669"/>
    <property type="project" value="TreeGrafter"/>
</dbReference>
<dbReference type="InterPro" id="IPR000843">
    <property type="entry name" value="HTH_LacI"/>
</dbReference>
<dbReference type="AlphaFoldDB" id="I0I3L4"/>
<dbReference type="KEGG" id="cap:CLDAP_18120"/>
<dbReference type="Pfam" id="PF13377">
    <property type="entry name" value="Peripla_BP_3"/>
    <property type="match status" value="1"/>
</dbReference>
<dbReference type="PANTHER" id="PTHR30146">
    <property type="entry name" value="LACI-RELATED TRANSCRIPTIONAL REPRESSOR"/>
    <property type="match status" value="1"/>
</dbReference>
<dbReference type="SUPFAM" id="SSF53822">
    <property type="entry name" value="Periplasmic binding protein-like I"/>
    <property type="match status" value="1"/>
</dbReference>
<dbReference type="Proteomes" id="UP000007880">
    <property type="component" value="Chromosome"/>
</dbReference>
<name>I0I3L4_CALAS</name>
<sequence length="328" mass="36174">MNERVLISEATRQRVLAAIEQLGYEPDARAQALRSGQTKTVGLILPEIHNPHFWQTADGVEQELRASGYHLLLSSADLSPEYGDDIFKELSRHRIDGLILMSAFVLQSVKGQETLNQLLERRFPIVKIGEHRTVDCIVSNYRTAAREAMKHLLNLGHRRIGLIYGVRSAWDAPEAEQLAVDMSGGLDRLLAYQECLGEAGIPVDPALIVTCGTGLEDGYQAARQLLGFSPRPTALLVINDLLAIGALRAASDLGLRVPADLSVVGFDDIPMASYLTPRLTTSSKDMIRVGREAVRLLLSRIRDPDRPQQRVEVQARFIVRESTGPAPT</sequence>